<organism evidence="4 5">
    <name type="scientific">Trichuris suis</name>
    <name type="common">pig whipworm</name>
    <dbReference type="NCBI Taxonomy" id="68888"/>
    <lineage>
        <taxon>Eukaryota</taxon>
        <taxon>Metazoa</taxon>
        <taxon>Ecdysozoa</taxon>
        <taxon>Nematoda</taxon>
        <taxon>Enoplea</taxon>
        <taxon>Dorylaimia</taxon>
        <taxon>Trichinellida</taxon>
        <taxon>Trichuridae</taxon>
        <taxon>Trichuris</taxon>
    </lineage>
</organism>
<dbReference type="PROSITE" id="PS50158">
    <property type="entry name" value="ZF_CCHC"/>
    <property type="match status" value="1"/>
</dbReference>
<dbReference type="Gene3D" id="4.10.60.10">
    <property type="entry name" value="Zinc finger, CCHC-type"/>
    <property type="match status" value="1"/>
</dbReference>
<proteinExistence type="predicted"/>
<keyword evidence="5" id="KW-1185">Reference proteome</keyword>
<evidence type="ECO:0000256" key="2">
    <source>
        <dbReference type="SAM" id="Coils"/>
    </source>
</evidence>
<evidence type="ECO:0000313" key="4">
    <source>
        <dbReference type="EMBL" id="KFD51199.1"/>
    </source>
</evidence>
<dbReference type="PANTHER" id="PTHR46888">
    <property type="entry name" value="ZINC KNUCKLE DOMAINCONTAINING PROTEIN-RELATED"/>
    <property type="match status" value="1"/>
</dbReference>
<feature type="coiled-coil region" evidence="2">
    <location>
        <begin position="188"/>
        <end position="215"/>
    </location>
</feature>
<dbReference type="AlphaFoldDB" id="A0A085M1V3"/>
<dbReference type="Pfam" id="PF00098">
    <property type="entry name" value="zf-CCHC"/>
    <property type="match status" value="1"/>
</dbReference>
<keyword evidence="1" id="KW-0862">Zinc</keyword>
<protein>
    <recommendedName>
        <fullName evidence="3">CCHC-type domain-containing protein</fullName>
    </recommendedName>
</protein>
<dbReference type="GO" id="GO:0019899">
    <property type="term" value="F:enzyme binding"/>
    <property type="evidence" value="ECO:0007669"/>
    <property type="project" value="UniProtKB-ARBA"/>
</dbReference>
<dbReference type="InterPro" id="IPR001878">
    <property type="entry name" value="Znf_CCHC"/>
</dbReference>
<dbReference type="PANTHER" id="PTHR46888:SF1">
    <property type="entry name" value="RIBONUCLEASE H"/>
    <property type="match status" value="1"/>
</dbReference>
<keyword evidence="1" id="KW-0863">Zinc-finger</keyword>
<dbReference type="InterPro" id="IPR036875">
    <property type="entry name" value="Znf_CCHC_sf"/>
</dbReference>
<reference evidence="4 5" key="1">
    <citation type="journal article" date="2014" name="Nat. Genet.">
        <title>Genome and transcriptome of the porcine whipworm Trichuris suis.</title>
        <authorList>
            <person name="Jex A.R."/>
            <person name="Nejsum P."/>
            <person name="Schwarz E.M."/>
            <person name="Hu L."/>
            <person name="Young N.D."/>
            <person name="Hall R.S."/>
            <person name="Korhonen P.K."/>
            <person name="Liao S."/>
            <person name="Thamsborg S."/>
            <person name="Xia J."/>
            <person name="Xu P."/>
            <person name="Wang S."/>
            <person name="Scheerlinck J.P."/>
            <person name="Hofmann A."/>
            <person name="Sternberg P.W."/>
            <person name="Wang J."/>
            <person name="Gasser R.B."/>
        </authorList>
    </citation>
    <scope>NUCLEOTIDE SEQUENCE [LARGE SCALE GENOMIC DNA]</scope>
    <source>
        <strain evidence="4">DCEP-RM93M</strain>
    </source>
</reference>
<dbReference type="EMBL" id="KL363242">
    <property type="protein sequence ID" value="KFD51199.1"/>
    <property type="molecule type" value="Genomic_DNA"/>
</dbReference>
<dbReference type="SMART" id="SM00343">
    <property type="entry name" value="ZnF_C2HC"/>
    <property type="match status" value="1"/>
</dbReference>
<evidence type="ECO:0000259" key="3">
    <source>
        <dbReference type="PROSITE" id="PS50158"/>
    </source>
</evidence>
<keyword evidence="1" id="KW-0479">Metal-binding</keyword>
<dbReference type="SUPFAM" id="SSF57756">
    <property type="entry name" value="Retrovirus zinc finger-like domains"/>
    <property type="match status" value="1"/>
</dbReference>
<keyword evidence="2" id="KW-0175">Coiled coil</keyword>
<name>A0A085M1V3_9BILA</name>
<dbReference type="GO" id="GO:0003676">
    <property type="term" value="F:nucleic acid binding"/>
    <property type="evidence" value="ECO:0007669"/>
    <property type="project" value="InterPro"/>
</dbReference>
<evidence type="ECO:0000313" key="5">
    <source>
        <dbReference type="Proteomes" id="UP000030764"/>
    </source>
</evidence>
<dbReference type="GO" id="GO:0008270">
    <property type="term" value="F:zinc ion binding"/>
    <property type="evidence" value="ECO:0007669"/>
    <property type="project" value="UniProtKB-KW"/>
</dbReference>
<sequence length="256" mass="28677">MSDSESKIYCVNNVSLPRPFENGNFTEWLLKFDLCANANGWDDAVKRLKLPTLLEGEAFLVYRSVSPDNCKSYRELVEALKSALRPVGTMRIAYSEFEKMTLRPGENVLAFAHRLSQAAEVALPSLDQSAMDQLLVQRLLSAIPEAYRRHLVLESDTLTLREAVGRLRSLMSFDSAGEMVSVTAVGAIAPSESRLDMLEQKIDELSKQLASMGQQRLPSNKRAGCFVCGSVEHFARSCPRAERRGRSARYRSRQLN</sequence>
<dbReference type="Proteomes" id="UP000030764">
    <property type="component" value="Unassembled WGS sequence"/>
</dbReference>
<evidence type="ECO:0000256" key="1">
    <source>
        <dbReference type="PROSITE-ProRule" id="PRU00047"/>
    </source>
</evidence>
<accession>A0A085M1V3</accession>
<feature type="domain" description="CCHC-type" evidence="3">
    <location>
        <begin position="225"/>
        <end position="240"/>
    </location>
</feature>
<gene>
    <name evidence="4" type="ORF">M513_07963</name>
</gene>